<dbReference type="Gramene" id="PAN36193">
    <property type="protein sequence ID" value="PAN36193"/>
    <property type="gene ID" value="PAHAL_6G264100"/>
</dbReference>
<keyword evidence="1" id="KW-0812">Transmembrane</keyword>
<organism evidence="2">
    <name type="scientific">Panicum hallii</name>
    <dbReference type="NCBI Taxonomy" id="206008"/>
    <lineage>
        <taxon>Eukaryota</taxon>
        <taxon>Viridiplantae</taxon>
        <taxon>Streptophyta</taxon>
        <taxon>Embryophyta</taxon>
        <taxon>Tracheophyta</taxon>
        <taxon>Spermatophyta</taxon>
        <taxon>Magnoliopsida</taxon>
        <taxon>Liliopsida</taxon>
        <taxon>Poales</taxon>
        <taxon>Poaceae</taxon>
        <taxon>PACMAD clade</taxon>
        <taxon>Panicoideae</taxon>
        <taxon>Panicodae</taxon>
        <taxon>Paniceae</taxon>
        <taxon>Panicinae</taxon>
        <taxon>Panicum</taxon>
        <taxon>Panicum sect. Panicum</taxon>
    </lineage>
</organism>
<feature type="transmembrane region" description="Helical" evidence="1">
    <location>
        <begin position="103"/>
        <end position="124"/>
    </location>
</feature>
<evidence type="ECO:0000313" key="2">
    <source>
        <dbReference type="EMBL" id="PAN36193.1"/>
    </source>
</evidence>
<accession>A0A2S3I400</accession>
<keyword evidence="1" id="KW-0472">Membrane</keyword>
<dbReference type="EMBL" id="CM008051">
    <property type="protein sequence ID" value="PAN36193.1"/>
    <property type="molecule type" value="Genomic_DNA"/>
</dbReference>
<reference evidence="2" key="1">
    <citation type="submission" date="2018-04" db="EMBL/GenBank/DDBJ databases">
        <title>WGS assembly of Panicum hallii.</title>
        <authorList>
            <person name="Lovell J."/>
            <person name="Jenkins J."/>
            <person name="Lowry D."/>
            <person name="Mamidi S."/>
            <person name="Sreedasyam A."/>
            <person name="Weng X."/>
            <person name="Barry K."/>
            <person name="Bonette J."/>
            <person name="Campitelli B."/>
            <person name="Daum C."/>
            <person name="Gordon S."/>
            <person name="Gould B."/>
            <person name="Lipzen A."/>
            <person name="Macqueen A."/>
            <person name="Palacio-Mejia J."/>
            <person name="Plott C."/>
            <person name="Shakirov E."/>
            <person name="Shu S."/>
            <person name="Yoshinaga Y."/>
            <person name="Zane M."/>
            <person name="Rokhsar D."/>
            <person name="Grimwood J."/>
            <person name="Schmutz J."/>
            <person name="Juenger T."/>
        </authorList>
    </citation>
    <scope>NUCLEOTIDE SEQUENCE [LARGE SCALE GENOMIC DNA]</scope>
    <source>
        <strain evidence="2">FIL2</strain>
    </source>
</reference>
<evidence type="ECO:0000256" key="1">
    <source>
        <dbReference type="SAM" id="Phobius"/>
    </source>
</evidence>
<protein>
    <submittedName>
        <fullName evidence="2">Uncharacterized protein</fullName>
    </submittedName>
</protein>
<dbReference type="AlphaFoldDB" id="A0A2S3I400"/>
<name>A0A2S3I400_9POAL</name>
<gene>
    <name evidence="2" type="ORF">PAHAL_6G264100</name>
</gene>
<proteinExistence type="predicted"/>
<keyword evidence="1" id="KW-1133">Transmembrane helix</keyword>
<sequence length="141" mass="15999">MILARRDYCNRICIWQLAPTHAGVHGVWKASMQEDSGDWSENLTRADWGGALGAGATTGGNIGLHRTPPTKRSSSHHLKQAEVHSVFILVRIIRWVLDLSTTFIILVFFFIALFLHRIICFIVYQKLRLIVECRNKCILLG</sequence>
<dbReference type="Proteomes" id="UP000243499">
    <property type="component" value="Chromosome 6"/>
</dbReference>